<keyword evidence="2" id="KW-1185">Reference proteome</keyword>
<gene>
    <name evidence="1" type="ORF">B0H16DRAFT_1681818</name>
</gene>
<dbReference type="EMBL" id="JARKIB010000002">
    <property type="protein sequence ID" value="KAJ7784415.1"/>
    <property type="molecule type" value="Genomic_DNA"/>
</dbReference>
<name>A0AAD7KGT7_9AGAR</name>
<proteinExistence type="predicted"/>
<protein>
    <submittedName>
        <fullName evidence="1">Uncharacterized protein</fullName>
    </submittedName>
</protein>
<accession>A0AAD7KGT7</accession>
<dbReference type="AlphaFoldDB" id="A0AAD7KGT7"/>
<comment type="caution">
    <text evidence="1">The sequence shown here is derived from an EMBL/GenBank/DDBJ whole genome shotgun (WGS) entry which is preliminary data.</text>
</comment>
<organism evidence="1 2">
    <name type="scientific">Mycena metata</name>
    <dbReference type="NCBI Taxonomy" id="1033252"/>
    <lineage>
        <taxon>Eukaryota</taxon>
        <taxon>Fungi</taxon>
        <taxon>Dikarya</taxon>
        <taxon>Basidiomycota</taxon>
        <taxon>Agaricomycotina</taxon>
        <taxon>Agaricomycetes</taxon>
        <taxon>Agaricomycetidae</taxon>
        <taxon>Agaricales</taxon>
        <taxon>Marasmiineae</taxon>
        <taxon>Mycenaceae</taxon>
        <taxon>Mycena</taxon>
    </lineage>
</organism>
<evidence type="ECO:0000313" key="2">
    <source>
        <dbReference type="Proteomes" id="UP001215598"/>
    </source>
</evidence>
<reference evidence="1" key="1">
    <citation type="submission" date="2023-03" db="EMBL/GenBank/DDBJ databases">
        <title>Massive genome expansion in bonnet fungi (Mycena s.s.) driven by repeated elements and novel gene families across ecological guilds.</title>
        <authorList>
            <consortium name="Lawrence Berkeley National Laboratory"/>
            <person name="Harder C.B."/>
            <person name="Miyauchi S."/>
            <person name="Viragh M."/>
            <person name="Kuo A."/>
            <person name="Thoen E."/>
            <person name="Andreopoulos B."/>
            <person name="Lu D."/>
            <person name="Skrede I."/>
            <person name="Drula E."/>
            <person name="Henrissat B."/>
            <person name="Morin E."/>
            <person name="Kohler A."/>
            <person name="Barry K."/>
            <person name="LaButti K."/>
            <person name="Morin E."/>
            <person name="Salamov A."/>
            <person name="Lipzen A."/>
            <person name="Mereny Z."/>
            <person name="Hegedus B."/>
            <person name="Baldrian P."/>
            <person name="Stursova M."/>
            <person name="Weitz H."/>
            <person name="Taylor A."/>
            <person name="Grigoriev I.V."/>
            <person name="Nagy L.G."/>
            <person name="Martin F."/>
            <person name="Kauserud H."/>
        </authorList>
    </citation>
    <scope>NUCLEOTIDE SEQUENCE</scope>
    <source>
        <strain evidence="1">CBHHK182m</strain>
    </source>
</reference>
<evidence type="ECO:0000313" key="1">
    <source>
        <dbReference type="EMBL" id="KAJ7784415.1"/>
    </source>
</evidence>
<sequence>MSILTPLAPRFSLEIERMIFGSTISAHPEMRLTLRLLCSRVNEWILTLPHEALHLPCNASDGNSLLAPRLPPELEYIIFTLVASKQPEMHSTLNLVCRRVKEWIEPFDLECLFLATGYSTRHPMLSRRRLWEGHFTSRDVTAVLRNRPRVANGVRGVMLGWNFYEHPSHLFPYLSSLETAVRFPDFSLSNILSLPIRRLAFDNHAIEMFGLFTMDWTRRRGSLSSTLTHLELPSAGCIGVYLEDLPALSHLCIDLWQHRALETFVKILFPRRQFLQRLVARDSFHLLVLRVLPYLLGFSDPMYSPSIYKRQLRRCRIPVEKVVGLETEVDATLGMCNYLMGEQDMWCQAEDRFKVIQQSIAQAIQR</sequence>
<dbReference type="Proteomes" id="UP001215598">
    <property type="component" value="Unassembled WGS sequence"/>
</dbReference>